<gene>
    <name evidence="1" type="ORF">WN48_03755</name>
</gene>
<keyword evidence="2" id="KW-1185">Reference proteome</keyword>
<reference evidence="1 2" key="1">
    <citation type="submission" date="2015-07" db="EMBL/GenBank/DDBJ databases">
        <title>The genome of Eufriesea mexicana.</title>
        <authorList>
            <person name="Pan H."/>
            <person name="Kapheim K."/>
        </authorList>
    </citation>
    <scope>NUCLEOTIDE SEQUENCE [LARGE SCALE GENOMIC DNA]</scope>
    <source>
        <strain evidence="1">0111107269</strain>
        <tissue evidence="1">Whole body</tissue>
    </source>
</reference>
<accession>A0A310S4A3</accession>
<dbReference type="GO" id="GO:0016853">
    <property type="term" value="F:isomerase activity"/>
    <property type="evidence" value="ECO:0007669"/>
    <property type="project" value="UniProtKB-KW"/>
</dbReference>
<keyword evidence="1" id="KW-0413">Isomerase</keyword>
<evidence type="ECO:0000313" key="2">
    <source>
        <dbReference type="Proteomes" id="UP000250275"/>
    </source>
</evidence>
<dbReference type="AlphaFoldDB" id="A0A310S4A3"/>
<dbReference type="Proteomes" id="UP000250275">
    <property type="component" value="Unassembled WGS sequence"/>
</dbReference>
<evidence type="ECO:0000313" key="1">
    <source>
        <dbReference type="EMBL" id="OAD51945.1"/>
    </source>
</evidence>
<dbReference type="EMBL" id="KQ780418">
    <property type="protein sequence ID" value="OAD51945.1"/>
    <property type="molecule type" value="Genomic_DNA"/>
</dbReference>
<name>A0A310S4A3_9HYME</name>
<sequence>MKTLKRENAYYVKSRKRKQIAYASIEKVVWCQHANIRIIDKMENYYLNDRPLYPPRLIRTIILNNLFSDIIPSITVQESEEVKDISKTKAAAVKDSNLLSFGEEAEEDKEEAVILNKKFSGEGISAHDQFN</sequence>
<organism evidence="1 2">
    <name type="scientific">Eufriesea mexicana</name>
    <dbReference type="NCBI Taxonomy" id="516756"/>
    <lineage>
        <taxon>Eukaryota</taxon>
        <taxon>Metazoa</taxon>
        <taxon>Ecdysozoa</taxon>
        <taxon>Arthropoda</taxon>
        <taxon>Hexapoda</taxon>
        <taxon>Insecta</taxon>
        <taxon>Pterygota</taxon>
        <taxon>Neoptera</taxon>
        <taxon>Endopterygota</taxon>
        <taxon>Hymenoptera</taxon>
        <taxon>Apocrita</taxon>
        <taxon>Aculeata</taxon>
        <taxon>Apoidea</taxon>
        <taxon>Anthophila</taxon>
        <taxon>Apidae</taxon>
        <taxon>Eufriesea</taxon>
    </lineage>
</organism>
<proteinExistence type="predicted"/>
<protein>
    <submittedName>
        <fullName evidence="1">Peptidyl-prolyl isomerase cwc27</fullName>
    </submittedName>
</protein>